<accession>A0A1E1KUW0</accession>
<dbReference type="EMBL" id="FJUX01000053">
    <property type="protein sequence ID" value="CZT01911.1"/>
    <property type="molecule type" value="Genomic_DNA"/>
</dbReference>
<evidence type="ECO:0000313" key="1">
    <source>
        <dbReference type="EMBL" id="CZT01911.1"/>
    </source>
</evidence>
<evidence type="ECO:0000313" key="2">
    <source>
        <dbReference type="Proteomes" id="UP000178912"/>
    </source>
</evidence>
<sequence>MAVGIAAEASIAIEKSDDVVVETVLVFQMDEDILGIQPYILGKAAAVQPALHSVVSAVWKGKADTEEDSSAAEPLG</sequence>
<dbReference type="Proteomes" id="UP000178912">
    <property type="component" value="Unassembled WGS sequence"/>
</dbReference>
<keyword evidence="2" id="KW-1185">Reference proteome</keyword>
<dbReference type="AlphaFoldDB" id="A0A1E1KUW0"/>
<gene>
    <name evidence="1" type="ORF">RAG0_09302</name>
</gene>
<reference evidence="2" key="1">
    <citation type="submission" date="2016-03" db="EMBL/GenBank/DDBJ databases">
        <authorList>
            <person name="Guldener U."/>
        </authorList>
    </citation>
    <scope>NUCLEOTIDE SEQUENCE [LARGE SCALE GENOMIC DNA]</scope>
    <source>
        <strain evidence="2">04CH-RAC-A.6.1</strain>
    </source>
</reference>
<name>A0A1E1KUW0_9HELO</name>
<protein>
    <submittedName>
        <fullName evidence="1">Uncharacterized protein</fullName>
    </submittedName>
</protein>
<organism evidence="1 2">
    <name type="scientific">Rhynchosporium agropyri</name>
    <dbReference type="NCBI Taxonomy" id="914238"/>
    <lineage>
        <taxon>Eukaryota</taxon>
        <taxon>Fungi</taxon>
        <taxon>Dikarya</taxon>
        <taxon>Ascomycota</taxon>
        <taxon>Pezizomycotina</taxon>
        <taxon>Leotiomycetes</taxon>
        <taxon>Helotiales</taxon>
        <taxon>Ploettnerulaceae</taxon>
        <taxon>Rhynchosporium</taxon>
    </lineage>
</organism>
<proteinExistence type="predicted"/>